<dbReference type="PANTHER" id="PTHR23507">
    <property type="entry name" value="ZGC:174356"/>
    <property type="match status" value="1"/>
</dbReference>
<evidence type="ECO:0000256" key="3">
    <source>
        <dbReference type="ARBA" id="ARBA00022989"/>
    </source>
</evidence>
<proteinExistence type="predicted"/>
<feature type="transmembrane region" description="Helical" evidence="6">
    <location>
        <begin position="310"/>
        <end position="329"/>
    </location>
</feature>
<feature type="transmembrane region" description="Helical" evidence="6">
    <location>
        <begin position="202"/>
        <end position="225"/>
    </location>
</feature>
<dbReference type="Pfam" id="PF07690">
    <property type="entry name" value="MFS_1"/>
    <property type="match status" value="1"/>
</dbReference>
<keyword evidence="8" id="KW-1185">Reference proteome</keyword>
<evidence type="ECO:0000256" key="4">
    <source>
        <dbReference type="ARBA" id="ARBA00023136"/>
    </source>
</evidence>
<evidence type="ECO:0000313" key="8">
    <source>
        <dbReference type="Proteomes" id="UP001307889"/>
    </source>
</evidence>
<dbReference type="InterPro" id="IPR036259">
    <property type="entry name" value="MFS_trans_sf"/>
</dbReference>
<feature type="transmembrane region" description="Helical" evidence="6">
    <location>
        <begin position="427"/>
        <end position="448"/>
    </location>
</feature>
<name>A0ABN7B962_9HEMI</name>
<evidence type="ECO:0000313" key="7">
    <source>
        <dbReference type="EMBL" id="BET00170.1"/>
    </source>
</evidence>
<sequence length="474" mass="52896">MGMEIERKGWRKIGIEPMMFLYMSAFMITSVLEESFFVYKACTVDFGIAEDICRNISQDQYKSIKTEVQIKTSTFHQWNNIAYHIVPIGLSFFLGAWSDKVGRKLPILIGIAGNVYYSLMIVLISQMKTWPLDTVIWLASFPCALTGSSLTVFMAAFSYLADTTSSESRTLRTTLVEVAYLLPMPLGVAVGSYLFYNVVGQSYGIMFTISAALHGSAMLYSWICLDWKTNNSANRNSSSSHAGVLTLSHVKDSLNALVKPRPGSRRMCLLLSLLAMTLYTFQRDEKPMLFLFTQNKFNWDAQDFSKFRTFQSSFFVAGLLIGGNILVRLLKLNDTVIVMIGALSHSAARVFFILGNSPQWLYGGAVMASLGPVVASVLRSFVSKLVPSSDRGKVFAMFTVTDTAVPMISAPIYTQVFNASIRTRPELIFAVTLITQMGVFIIGILLTVKTHRRPMEQANEEESNEETTLDDSQR</sequence>
<feature type="transmembrane region" description="Helical" evidence="6">
    <location>
        <begin position="360"/>
        <end position="382"/>
    </location>
</feature>
<keyword evidence="2 6" id="KW-0812">Transmembrane</keyword>
<feature type="transmembrane region" description="Helical" evidence="6">
    <location>
        <begin position="105"/>
        <end position="124"/>
    </location>
</feature>
<dbReference type="Gene3D" id="1.20.1250.20">
    <property type="entry name" value="MFS general substrate transporter like domains"/>
    <property type="match status" value="1"/>
</dbReference>
<reference evidence="7 8" key="1">
    <citation type="submission" date="2023-09" db="EMBL/GenBank/DDBJ databases">
        <title>Nesidiocoris tenuis whole genome shotgun sequence.</title>
        <authorList>
            <person name="Shibata T."/>
            <person name="Shimoda M."/>
            <person name="Kobayashi T."/>
            <person name="Uehara T."/>
        </authorList>
    </citation>
    <scope>NUCLEOTIDE SEQUENCE [LARGE SCALE GENOMIC DNA]</scope>
    <source>
        <strain evidence="7 8">Japan</strain>
    </source>
</reference>
<evidence type="ECO:0000256" key="2">
    <source>
        <dbReference type="ARBA" id="ARBA00022692"/>
    </source>
</evidence>
<feature type="transmembrane region" description="Helical" evidence="6">
    <location>
        <begin position="20"/>
        <end position="39"/>
    </location>
</feature>
<gene>
    <name evidence="7" type="ORF">NTJ_12986</name>
</gene>
<feature type="transmembrane region" description="Helical" evidence="6">
    <location>
        <begin position="267"/>
        <end position="282"/>
    </location>
</feature>
<feature type="compositionally biased region" description="Acidic residues" evidence="5">
    <location>
        <begin position="458"/>
        <end position="474"/>
    </location>
</feature>
<feature type="transmembrane region" description="Helical" evidence="6">
    <location>
        <begin position="136"/>
        <end position="157"/>
    </location>
</feature>
<evidence type="ECO:0000256" key="5">
    <source>
        <dbReference type="SAM" id="MobiDB-lite"/>
    </source>
</evidence>
<feature type="transmembrane region" description="Helical" evidence="6">
    <location>
        <begin position="178"/>
        <end position="196"/>
    </location>
</feature>
<organism evidence="7 8">
    <name type="scientific">Nesidiocoris tenuis</name>
    <dbReference type="NCBI Taxonomy" id="355587"/>
    <lineage>
        <taxon>Eukaryota</taxon>
        <taxon>Metazoa</taxon>
        <taxon>Ecdysozoa</taxon>
        <taxon>Arthropoda</taxon>
        <taxon>Hexapoda</taxon>
        <taxon>Insecta</taxon>
        <taxon>Pterygota</taxon>
        <taxon>Neoptera</taxon>
        <taxon>Paraneoptera</taxon>
        <taxon>Hemiptera</taxon>
        <taxon>Heteroptera</taxon>
        <taxon>Panheteroptera</taxon>
        <taxon>Cimicomorpha</taxon>
        <taxon>Miridae</taxon>
        <taxon>Dicyphina</taxon>
        <taxon>Nesidiocoris</taxon>
    </lineage>
</organism>
<accession>A0ABN7B962</accession>
<keyword evidence="3 6" id="KW-1133">Transmembrane helix</keyword>
<feature type="transmembrane region" description="Helical" evidence="6">
    <location>
        <begin position="394"/>
        <end position="415"/>
    </location>
</feature>
<comment type="subcellular location">
    <subcellularLocation>
        <location evidence="1">Membrane</location>
        <topology evidence="1">Multi-pass membrane protein</topology>
    </subcellularLocation>
</comment>
<feature type="transmembrane region" description="Helical" evidence="6">
    <location>
        <begin position="81"/>
        <end position="98"/>
    </location>
</feature>
<evidence type="ECO:0000256" key="6">
    <source>
        <dbReference type="SAM" id="Phobius"/>
    </source>
</evidence>
<feature type="region of interest" description="Disordered" evidence="5">
    <location>
        <begin position="454"/>
        <end position="474"/>
    </location>
</feature>
<dbReference type="EMBL" id="AP028919">
    <property type="protein sequence ID" value="BET00170.1"/>
    <property type="molecule type" value="Genomic_DNA"/>
</dbReference>
<dbReference type="PANTHER" id="PTHR23507:SF37">
    <property type="entry name" value="GH08173P"/>
    <property type="match status" value="1"/>
</dbReference>
<feature type="transmembrane region" description="Helical" evidence="6">
    <location>
        <begin position="336"/>
        <end position="354"/>
    </location>
</feature>
<dbReference type="InterPro" id="IPR011701">
    <property type="entry name" value="MFS"/>
</dbReference>
<protein>
    <submittedName>
        <fullName evidence="7">Major Facilitator Superfamily</fullName>
    </submittedName>
</protein>
<dbReference type="SUPFAM" id="SSF103473">
    <property type="entry name" value="MFS general substrate transporter"/>
    <property type="match status" value="1"/>
</dbReference>
<keyword evidence="4 6" id="KW-0472">Membrane</keyword>
<dbReference type="Proteomes" id="UP001307889">
    <property type="component" value="Chromosome 11"/>
</dbReference>
<evidence type="ECO:0000256" key="1">
    <source>
        <dbReference type="ARBA" id="ARBA00004141"/>
    </source>
</evidence>